<organism evidence="7 8">
    <name type="scientific">Georgfuchsia toluolica</name>
    <dbReference type="NCBI Taxonomy" id="424218"/>
    <lineage>
        <taxon>Bacteria</taxon>
        <taxon>Pseudomonadati</taxon>
        <taxon>Pseudomonadota</taxon>
        <taxon>Betaproteobacteria</taxon>
        <taxon>Nitrosomonadales</taxon>
        <taxon>Sterolibacteriaceae</taxon>
        <taxon>Georgfuchsia</taxon>
    </lineage>
</organism>
<dbReference type="RefSeq" id="WP_220635430.1">
    <property type="nucleotide sequence ID" value="NZ_CAJQUM010000001.1"/>
</dbReference>
<protein>
    <recommendedName>
        <fullName evidence="9">MipA/OmpV family protein</fullName>
    </recommendedName>
</protein>
<comment type="similarity">
    <text evidence="2">Belongs to the MipA/OmpV family.</text>
</comment>
<keyword evidence="8" id="KW-1185">Reference proteome</keyword>
<sequence>MKCSLASIVFMACTTCVWPFAHAKSLPLRELGAGAAVVSFPDYRGSDKQRNYVLPLPYVVYRGEMLQIDREKVRGLLFKTERMELDISVNGSVPVRSNNNPVRQGMPDLDPTLEIGPSLNYLLAQDSQRHKLALKLPLRAVIASDFHHARSAGVLANPQFDLDVSITQGWKLGLVAGTLFGDRRYHEYFYSVVPQYARAGRPAYDAPGGYSGAQFIAAASKRFDQFWVGAFIKYDNINHTAFGASPLIERRSNLAAGFGLPWVFTQSVQRVQATE</sequence>
<keyword evidence="3 6" id="KW-0732">Signal</keyword>
<evidence type="ECO:0008006" key="9">
    <source>
        <dbReference type="Google" id="ProtNLM"/>
    </source>
</evidence>
<evidence type="ECO:0000313" key="7">
    <source>
        <dbReference type="EMBL" id="CAG4883460.1"/>
    </source>
</evidence>
<keyword evidence="5" id="KW-0998">Cell outer membrane</keyword>
<evidence type="ECO:0000256" key="2">
    <source>
        <dbReference type="ARBA" id="ARBA00005722"/>
    </source>
</evidence>
<name>A0A916J409_9PROT</name>
<dbReference type="EMBL" id="CAJQUM010000001">
    <property type="protein sequence ID" value="CAG4883460.1"/>
    <property type="molecule type" value="Genomic_DNA"/>
</dbReference>
<keyword evidence="4" id="KW-0472">Membrane</keyword>
<reference evidence="7" key="1">
    <citation type="submission" date="2021-04" db="EMBL/GenBank/DDBJ databases">
        <authorList>
            <person name="Hornung B."/>
        </authorList>
    </citation>
    <scope>NUCLEOTIDE SEQUENCE</scope>
    <source>
        <strain evidence="7">G5G6</strain>
    </source>
</reference>
<evidence type="ECO:0000256" key="4">
    <source>
        <dbReference type="ARBA" id="ARBA00023136"/>
    </source>
</evidence>
<accession>A0A916J409</accession>
<feature type="chain" id="PRO_5037172182" description="MipA/OmpV family protein" evidence="6">
    <location>
        <begin position="24"/>
        <end position="275"/>
    </location>
</feature>
<dbReference type="AlphaFoldDB" id="A0A916J409"/>
<proteinExistence type="inferred from homology"/>
<comment type="subcellular location">
    <subcellularLocation>
        <location evidence="1">Cell outer membrane</location>
    </subcellularLocation>
</comment>
<feature type="signal peptide" evidence="6">
    <location>
        <begin position="1"/>
        <end position="23"/>
    </location>
</feature>
<dbReference type="InterPro" id="IPR010583">
    <property type="entry name" value="MipA"/>
</dbReference>
<dbReference type="Proteomes" id="UP000742786">
    <property type="component" value="Unassembled WGS sequence"/>
</dbReference>
<gene>
    <name evidence="7" type="ORF">GTOL_11343</name>
</gene>
<evidence type="ECO:0000256" key="5">
    <source>
        <dbReference type="ARBA" id="ARBA00023237"/>
    </source>
</evidence>
<evidence type="ECO:0000256" key="3">
    <source>
        <dbReference type="ARBA" id="ARBA00022729"/>
    </source>
</evidence>
<comment type="caution">
    <text evidence="7">The sequence shown here is derived from an EMBL/GenBank/DDBJ whole genome shotgun (WGS) entry which is preliminary data.</text>
</comment>
<dbReference type="Pfam" id="PF06629">
    <property type="entry name" value="MipA"/>
    <property type="match status" value="1"/>
</dbReference>
<dbReference type="GO" id="GO:0009279">
    <property type="term" value="C:cell outer membrane"/>
    <property type="evidence" value="ECO:0007669"/>
    <property type="project" value="UniProtKB-SubCell"/>
</dbReference>
<dbReference type="PANTHER" id="PTHR38776">
    <property type="entry name" value="MLTA-INTERACTING PROTEIN-RELATED"/>
    <property type="match status" value="1"/>
</dbReference>
<evidence type="ECO:0000256" key="6">
    <source>
        <dbReference type="SAM" id="SignalP"/>
    </source>
</evidence>
<evidence type="ECO:0000256" key="1">
    <source>
        <dbReference type="ARBA" id="ARBA00004442"/>
    </source>
</evidence>
<evidence type="ECO:0000313" key="8">
    <source>
        <dbReference type="Proteomes" id="UP000742786"/>
    </source>
</evidence>
<dbReference type="PANTHER" id="PTHR38776:SF1">
    <property type="entry name" value="MLTA-INTERACTING PROTEIN-RELATED"/>
    <property type="match status" value="1"/>
</dbReference>